<dbReference type="Proteomes" id="UP000831701">
    <property type="component" value="Chromosome 24"/>
</dbReference>
<accession>A0ACB8V9W5</accession>
<evidence type="ECO:0000313" key="2">
    <source>
        <dbReference type="Proteomes" id="UP000831701"/>
    </source>
</evidence>
<name>A0ACB8V9W5_9TELE</name>
<organism evidence="1 2">
    <name type="scientific">Scortum barcoo</name>
    <name type="common">barcoo grunter</name>
    <dbReference type="NCBI Taxonomy" id="214431"/>
    <lineage>
        <taxon>Eukaryota</taxon>
        <taxon>Metazoa</taxon>
        <taxon>Chordata</taxon>
        <taxon>Craniata</taxon>
        <taxon>Vertebrata</taxon>
        <taxon>Euteleostomi</taxon>
        <taxon>Actinopterygii</taxon>
        <taxon>Neopterygii</taxon>
        <taxon>Teleostei</taxon>
        <taxon>Neoteleostei</taxon>
        <taxon>Acanthomorphata</taxon>
        <taxon>Eupercaria</taxon>
        <taxon>Centrarchiformes</taxon>
        <taxon>Terapontoidei</taxon>
        <taxon>Terapontidae</taxon>
        <taxon>Scortum</taxon>
    </lineage>
</organism>
<protein>
    <submittedName>
        <fullName evidence="1">Uncharacterized protein</fullName>
    </submittedName>
</protein>
<evidence type="ECO:0000313" key="1">
    <source>
        <dbReference type="EMBL" id="KAI3352140.1"/>
    </source>
</evidence>
<proteinExistence type="predicted"/>
<sequence length="289" mass="32639">MSHQGGGLRGRPRTRWRDYVSRLAWERLGVPPGRAGGSVWGEGSLGISAQTAASATRSRTKRMKKMKKMKTVCKAGVYEGGRMTQRRCQRLKSYINARTRLPGEALPVFAAEISRLVEEAFPTYGQNAKEGEKFRRFIAGIEPYLQLRCHEHGVKTLDSALQFALQIETAHHASKVFSSSHTLQCFSQAPVLPGVPPLAPTHLPTSSTPLGVHSTTSEDFRKMQRTLETLSEKVEQLQLEMQRDTPHRSSDYRSRQRSLSPDSGRGRSHYYPPDRNVYRDSSYERTRHT</sequence>
<reference evidence="1" key="1">
    <citation type="submission" date="2022-04" db="EMBL/GenBank/DDBJ databases">
        <title>Jade perch genome.</title>
        <authorList>
            <person name="Chao B."/>
        </authorList>
    </citation>
    <scope>NUCLEOTIDE SEQUENCE</scope>
    <source>
        <strain evidence="1">CB-2022</strain>
    </source>
</reference>
<keyword evidence="2" id="KW-1185">Reference proteome</keyword>
<comment type="caution">
    <text evidence="1">The sequence shown here is derived from an EMBL/GenBank/DDBJ whole genome shotgun (WGS) entry which is preliminary data.</text>
</comment>
<dbReference type="EMBL" id="CM041554">
    <property type="protein sequence ID" value="KAI3352140.1"/>
    <property type="molecule type" value="Genomic_DNA"/>
</dbReference>
<gene>
    <name evidence="1" type="ORF">L3Q82_020952</name>
</gene>